<evidence type="ECO:0000313" key="3">
    <source>
        <dbReference type="Proteomes" id="UP000541610"/>
    </source>
</evidence>
<dbReference type="EMBL" id="JABANP010000153">
    <property type="protein sequence ID" value="KAF4688390.1"/>
    <property type="molecule type" value="Genomic_DNA"/>
</dbReference>
<dbReference type="GO" id="GO:0004185">
    <property type="term" value="F:serine-type carboxypeptidase activity"/>
    <property type="evidence" value="ECO:0007669"/>
    <property type="project" value="InterPro"/>
</dbReference>
<dbReference type="Gene3D" id="3.40.50.1820">
    <property type="entry name" value="alpha/beta hydrolase"/>
    <property type="match status" value="1"/>
</dbReference>
<dbReference type="Pfam" id="PF00450">
    <property type="entry name" value="Peptidase_S10"/>
    <property type="match status" value="1"/>
</dbReference>
<sequence length="357" mass="39068">MARAVVTRRSRTNLLVNSIESVCEERAVCEERVVCVAGPGPLDGLFKDHGNLNRDLHLVGTSASASLVAMLGSTIVKKPQLKINLKGRDDAPWSGRTVVNLPRLLNDGEGTPTAACWRVRKTTLVFSRQVSIRLEQMAEDLKTCEAKIAKCNSGGLGGPPDLDACEDATNFCDHVAYNCLDKRGTSIYDVRARTGEDARFFEFKPGPVGSFLNRRDVQTKLGVAKKYFSNNEEVLDAFNKFTTYDTTSFVVDLLDGGIKVGVLAGHYDYVANAIGNLNWMTGLKGKDNYGEKLRAVQPKTLKYPLGGVFGTVRALEFATTGAKIAFINVTNGGHASDLNNPRGFQRCFQGFLYGRLW</sequence>
<reference evidence="2 3" key="1">
    <citation type="submission" date="2020-04" db="EMBL/GenBank/DDBJ databases">
        <title>Perkinsus olseni comparative genomics.</title>
        <authorList>
            <person name="Bogema D.R."/>
        </authorList>
    </citation>
    <scope>NUCLEOTIDE SEQUENCE [LARGE SCALE GENOMIC DNA]</scope>
    <source>
        <strain evidence="2">00978-12</strain>
    </source>
</reference>
<evidence type="ECO:0000256" key="1">
    <source>
        <dbReference type="ARBA" id="ARBA00009431"/>
    </source>
</evidence>
<proteinExistence type="inferred from homology"/>
<dbReference type="GO" id="GO:0006508">
    <property type="term" value="P:proteolysis"/>
    <property type="evidence" value="ECO:0007669"/>
    <property type="project" value="InterPro"/>
</dbReference>
<name>A0A7J6NY12_PEROL</name>
<dbReference type="SUPFAM" id="SSF53474">
    <property type="entry name" value="alpha/beta-Hydrolases"/>
    <property type="match status" value="1"/>
</dbReference>
<dbReference type="InterPro" id="IPR001563">
    <property type="entry name" value="Peptidase_S10"/>
</dbReference>
<dbReference type="AlphaFoldDB" id="A0A7J6NY12"/>
<protein>
    <submittedName>
        <fullName evidence="2">Uncharacterized protein</fullName>
    </submittedName>
</protein>
<comment type="similarity">
    <text evidence="1">Belongs to the peptidase S10 family.</text>
</comment>
<organism evidence="2 3">
    <name type="scientific">Perkinsus olseni</name>
    <name type="common">Perkinsus atlanticus</name>
    <dbReference type="NCBI Taxonomy" id="32597"/>
    <lineage>
        <taxon>Eukaryota</taxon>
        <taxon>Sar</taxon>
        <taxon>Alveolata</taxon>
        <taxon>Perkinsozoa</taxon>
        <taxon>Perkinsea</taxon>
        <taxon>Perkinsida</taxon>
        <taxon>Perkinsidae</taxon>
        <taxon>Perkinsus</taxon>
    </lineage>
</organism>
<accession>A0A7J6NY12</accession>
<dbReference type="Gene3D" id="1.10.287.410">
    <property type="match status" value="1"/>
</dbReference>
<dbReference type="InterPro" id="IPR029058">
    <property type="entry name" value="AB_hydrolase_fold"/>
</dbReference>
<dbReference type="Proteomes" id="UP000541610">
    <property type="component" value="Unassembled WGS sequence"/>
</dbReference>
<dbReference type="OrthoDB" id="443318at2759"/>
<gene>
    <name evidence="2" type="ORF">FOZ60_002856</name>
</gene>
<comment type="caution">
    <text evidence="2">The sequence shown here is derived from an EMBL/GenBank/DDBJ whole genome shotgun (WGS) entry which is preliminary data.</text>
</comment>
<evidence type="ECO:0000313" key="2">
    <source>
        <dbReference type="EMBL" id="KAF4688390.1"/>
    </source>
</evidence>